<dbReference type="EMBL" id="LR798291">
    <property type="protein sequence ID" value="CAB5221027.1"/>
    <property type="molecule type" value="Genomic_DNA"/>
</dbReference>
<gene>
    <name evidence="2" type="ORF">UFOVP246_72</name>
    <name evidence="1" type="ORF">UFOVP59_43</name>
</gene>
<sequence length="75" mass="9051">MIDEITYYIPVEAYHKQLDQMIKKMYRELTPMDAEFYQHEVEKVFDYNHKTGSAYYPIKQTELWTPQAAQEGDLK</sequence>
<name>A0A6J5KUE2_9CAUD</name>
<dbReference type="EMBL" id="LR796181">
    <property type="protein sequence ID" value="CAB4124735.1"/>
    <property type="molecule type" value="Genomic_DNA"/>
</dbReference>
<evidence type="ECO:0000313" key="1">
    <source>
        <dbReference type="EMBL" id="CAB4124735.1"/>
    </source>
</evidence>
<organism evidence="1">
    <name type="scientific">uncultured Caudovirales phage</name>
    <dbReference type="NCBI Taxonomy" id="2100421"/>
    <lineage>
        <taxon>Viruses</taxon>
        <taxon>Duplodnaviria</taxon>
        <taxon>Heunggongvirae</taxon>
        <taxon>Uroviricota</taxon>
        <taxon>Caudoviricetes</taxon>
        <taxon>Peduoviridae</taxon>
        <taxon>Maltschvirus</taxon>
        <taxon>Maltschvirus maltsch</taxon>
    </lineage>
</organism>
<protein>
    <submittedName>
        <fullName evidence="1">Uncharacterized protein</fullName>
    </submittedName>
</protein>
<evidence type="ECO:0000313" key="2">
    <source>
        <dbReference type="EMBL" id="CAB5221027.1"/>
    </source>
</evidence>
<accession>A0A6J5KUE2</accession>
<proteinExistence type="predicted"/>
<reference evidence="1" key="1">
    <citation type="submission" date="2020-04" db="EMBL/GenBank/DDBJ databases">
        <authorList>
            <person name="Chiriac C."/>
            <person name="Salcher M."/>
            <person name="Ghai R."/>
            <person name="Kavagutti S V."/>
        </authorList>
    </citation>
    <scope>NUCLEOTIDE SEQUENCE</scope>
</reference>